<reference evidence="2 3" key="1">
    <citation type="journal article" date="2019" name="Plant Biotechnol. J.">
        <title>The red bayberry genome and genetic basis of sex determination.</title>
        <authorList>
            <person name="Jia H.M."/>
            <person name="Jia H.J."/>
            <person name="Cai Q.L."/>
            <person name="Wang Y."/>
            <person name="Zhao H.B."/>
            <person name="Yang W.F."/>
            <person name="Wang G.Y."/>
            <person name="Li Y.H."/>
            <person name="Zhan D.L."/>
            <person name="Shen Y.T."/>
            <person name="Niu Q.F."/>
            <person name="Chang L."/>
            <person name="Qiu J."/>
            <person name="Zhao L."/>
            <person name="Xie H.B."/>
            <person name="Fu W.Y."/>
            <person name="Jin J."/>
            <person name="Li X.W."/>
            <person name="Jiao Y."/>
            <person name="Zhou C.C."/>
            <person name="Tu T."/>
            <person name="Chai C.Y."/>
            <person name="Gao J.L."/>
            <person name="Fan L.J."/>
            <person name="van de Weg E."/>
            <person name="Wang J.Y."/>
            <person name="Gao Z.S."/>
        </authorList>
    </citation>
    <scope>NUCLEOTIDE SEQUENCE [LARGE SCALE GENOMIC DNA]</scope>
    <source>
        <tissue evidence="2">Leaves</tissue>
    </source>
</reference>
<evidence type="ECO:0000313" key="2">
    <source>
        <dbReference type="EMBL" id="KAB1201089.1"/>
    </source>
</evidence>
<keyword evidence="1" id="KW-0472">Membrane</keyword>
<accession>A0A6A1ULE3</accession>
<name>A0A6A1ULE3_9ROSI</name>
<proteinExistence type="predicted"/>
<keyword evidence="3" id="KW-1185">Reference proteome</keyword>
<dbReference type="EMBL" id="RXIC02000099">
    <property type="protein sequence ID" value="KAB1201089.1"/>
    <property type="molecule type" value="Genomic_DNA"/>
</dbReference>
<keyword evidence="1" id="KW-1133">Transmembrane helix</keyword>
<evidence type="ECO:0000313" key="3">
    <source>
        <dbReference type="Proteomes" id="UP000516437"/>
    </source>
</evidence>
<dbReference type="AlphaFoldDB" id="A0A6A1ULE3"/>
<gene>
    <name evidence="2" type="ORF">CJ030_MR0G005145</name>
</gene>
<sequence>MAFKRITAASAPCRRAHASLLVSAGGDLRSPSPPVHKRWHVLIQVPHAARVDLMSRTPSGRVSPPPPPTARLSSQDWPLWLLSSLLCCGSALTTTTCRLCCQPLMSSSSQCFHGPFRGLCSFGLASLFKACFFSCFVWSGLVCLSKSKGYARRDAASHEGQVRPLEPLLYFYLP</sequence>
<feature type="transmembrane region" description="Helical" evidence="1">
    <location>
        <begin position="122"/>
        <end position="144"/>
    </location>
</feature>
<keyword evidence="1" id="KW-0812">Transmembrane</keyword>
<protein>
    <submittedName>
        <fullName evidence="2">Uncharacterized protein</fullName>
    </submittedName>
</protein>
<comment type="caution">
    <text evidence="2">The sequence shown here is derived from an EMBL/GenBank/DDBJ whole genome shotgun (WGS) entry which is preliminary data.</text>
</comment>
<evidence type="ECO:0000256" key="1">
    <source>
        <dbReference type="SAM" id="Phobius"/>
    </source>
</evidence>
<dbReference type="Proteomes" id="UP000516437">
    <property type="component" value="Unassembled WGS sequence"/>
</dbReference>
<organism evidence="2 3">
    <name type="scientific">Morella rubra</name>
    <name type="common">Chinese bayberry</name>
    <dbReference type="NCBI Taxonomy" id="262757"/>
    <lineage>
        <taxon>Eukaryota</taxon>
        <taxon>Viridiplantae</taxon>
        <taxon>Streptophyta</taxon>
        <taxon>Embryophyta</taxon>
        <taxon>Tracheophyta</taxon>
        <taxon>Spermatophyta</taxon>
        <taxon>Magnoliopsida</taxon>
        <taxon>eudicotyledons</taxon>
        <taxon>Gunneridae</taxon>
        <taxon>Pentapetalae</taxon>
        <taxon>rosids</taxon>
        <taxon>fabids</taxon>
        <taxon>Fagales</taxon>
        <taxon>Myricaceae</taxon>
        <taxon>Morella</taxon>
    </lineage>
</organism>